<name>A0A0B6ZBK3_9EUPU</name>
<organism evidence="1">
    <name type="scientific">Arion vulgaris</name>
    <dbReference type="NCBI Taxonomy" id="1028688"/>
    <lineage>
        <taxon>Eukaryota</taxon>
        <taxon>Metazoa</taxon>
        <taxon>Spiralia</taxon>
        <taxon>Lophotrochozoa</taxon>
        <taxon>Mollusca</taxon>
        <taxon>Gastropoda</taxon>
        <taxon>Heterobranchia</taxon>
        <taxon>Euthyneura</taxon>
        <taxon>Panpulmonata</taxon>
        <taxon>Eupulmonata</taxon>
        <taxon>Stylommatophora</taxon>
        <taxon>Helicina</taxon>
        <taxon>Arionoidea</taxon>
        <taxon>Arionidae</taxon>
        <taxon>Arion</taxon>
    </lineage>
</organism>
<gene>
    <name evidence="1" type="primary">ORF56518</name>
</gene>
<feature type="non-terminal residue" evidence="1">
    <location>
        <position position="1"/>
    </location>
</feature>
<protein>
    <submittedName>
        <fullName evidence="1">Uncharacterized protein</fullName>
    </submittedName>
</protein>
<accession>A0A0B6ZBK3</accession>
<dbReference type="EMBL" id="HACG01018988">
    <property type="protein sequence ID" value="CEK65853.1"/>
    <property type="molecule type" value="Transcribed_RNA"/>
</dbReference>
<dbReference type="AlphaFoldDB" id="A0A0B6ZBK3"/>
<reference evidence="1" key="1">
    <citation type="submission" date="2014-12" db="EMBL/GenBank/DDBJ databases">
        <title>Insight into the proteome of Arion vulgaris.</title>
        <authorList>
            <person name="Aradska J."/>
            <person name="Bulat T."/>
            <person name="Smidak R."/>
            <person name="Sarate P."/>
            <person name="Gangsoo J."/>
            <person name="Sialana F."/>
            <person name="Bilban M."/>
            <person name="Lubec G."/>
        </authorList>
    </citation>
    <scope>NUCLEOTIDE SEQUENCE</scope>
    <source>
        <tissue evidence="1">Skin</tissue>
    </source>
</reference>
<sequence length="76" mass="8515">LVCQKWGDKEILIYGLDYLKGNVNDSDENTSTISYGYKVISIARMLILFADTLEQKLLSKRASDQPELDVGSTLES</sequence>
<feature type="non-terminal residue" evidence="1">
    <location>
        <position position="76"/>
    </location>
</feature>
<proteinExistence type="predicted"/>
<evidence type="ECO:0000313" key="1">
    <source>
        <dbReference type="EMBL" id="CEK65853.1"/>
    </source>
</evidence>